<evidence type="ECO:0000313" key="3">
    <source>
        <dbReference type="EMBL" id="AQS54348.1"/>
    </source>
</evidence>
<dbReference type="AlphaFoldDB" id="A0A1S6IS23"/>
<reference evidence="3 4" key="1">
    <citation type="journal article" date="2014" name="Int. J. Syst. Evol. Microbiol.">
        <title>Jeotgalibaca dankookensis gen. nov., sp. nov., a member of the family Carnobacteriaceae, isolated from seujeot (Korean traditional food).</title>
        <authorList>
            <person name="Lee D.G."/>
            <person name="Trujillo M.E."/>
            <person name="Kang H."/>
            <person name="Ahn T.Y."/>
        </authorList>
    </citation>
    <scope>NUCLEOTIDE SEQUENCE [LARGE SCALE GENOMIC DNA]</scope>
    <source>
        <strain evidence="3 4">EX-07</strain>
    </source>
</reference>
<feature type="domain" description="N-acetyltransferase" evidence="2">
    <location>
        <begin position="1"/>
        <end position="156"/>
    </location>
</feature>
<evidence type="ECO:0000259" key="2">
    <source>
        <dbReference type="PROSITE" id="PS51186"/>
    </source>
</evidence>
<dbReference type="SUPFAM" id="SSF55729">
    <property type="entry name" value="Acyl-CoA N-acyltransferases (Nat)"/>
    <property type="match status" value="1"/>
</dbReference>
<dbReference type="Proteomes" id="UP000188993">
    <property type="component" value="Chromosome"/>
</dbReference>
<dbReference type="RefSeq" id="WP_062469201.1">
    <property type="nucleotide sequence ID" value="NZ_BBYN01000011.1"/>
</dbReference>
<dbReference type="InterPro" id="IPR000182">
    <property type="entry name" value="GNAT_dom"/>
</dbReference>
<keyword evidence="4" id="KW-1185">Reference proteome</keyword>
<dbReference type="InterPro" id="IPR050769">
    <property type="entry name" value="NAT_camello-type"/>
</dbReference>
<dbReference type="Pfam" id="PF00583">
    <property type="entry name" value="Acetyltransf_1"/>
    <property type="match status" value="1"/>
</dbReference>
<dbReference type="STRING" id="708126.BW727_102034"/>
<dbReference type="OrthoDB" id="5419426at2"/>
<dbReference type="PROSITE" id="PS51186">
    <property type="entry name" value="GNAT"/>
    <property type="match status" value="1"/>
</dbReference>
<evidence type="ECO:0000313" key="4">
    <source>
        <dbReference type="Proteomes" id="UP000188993"/>
    </source>
</evidence>
<name>A0A1S6IS23_9LACT</name>
<evidence type="ECO:0000256" key="1">
    <source>
        <dbReference type="ARBA" id="ARBA00022679"/>
    </source>
</evidence>
<dbReference type="EMBL" id="CP019728">
    <property type="protein sequence ID" value="AQS54348.1"/>
    <property type="molecule type" value="Genomic_DNA"/>
</dbReference>
<dbReference type="PANTHER" id="PTHR13947:SF37">
    <property type="entry name" value="LD18367P"/>
    <property type="match status" value="1"/>
</dbReference>
<sequence length="168" mass="19033">MLIRNINKADNLVIKTIIQDSLKKRGFDLPGTAYFDPQLDDLTHHYQSLEAAAYWVIEIDQQVIGGVGIAPYSNGICELQKLYIKDNFQGYGYANHLMEVALAFAAQHYQACYLETLFELSAACKLYEKFGFHLLNKPLPGSEHSAMDAWYFLSFEKAVDKIPYSAPI</sequence>
<dbReference type="Gene3D" id="3.40.630.30">
    <property type="match status" value="1"/>
</dbReference>
<dbReference type="InterPro" id="IPR016181">
    <property type="entry name" value="Acyl_CoA_acyltransferase"/>
</dbReference>
<gene>
    <name evidence="3" type="ORF">BW727_102034</name>
</gene>
<keyword evidence="1" id="KW-0808">Transferase</keyword>
<dbReference type="KEGG" id="jda:BW727_102034"/>
<dbReference type="GO" id="GO:0008080">
    <property type="term" value="F:N-acetyltransferase activity"/>
    <property type="evidence" value="ECO:0007669"/>
    <property type="project" value="InterPro"/>
</dbReference>
<organism evidence="3 4">
    <name type="scientific">Jeotgalibaca dankookensis</name>
    <dbReference type="NCBI Taxonomy" id="708126"/>
    <lineage>
        <taxon>Bacteria</taxon>
        <taxon>Bacillati</taxon>
        <taxon>Bacillota</taxon>
        <taxon>Bacilli</taxon>
        <taxon>Lactobacillales</taxon>
        <taxon>Carnobacteriaceae</taxon>
        <taxon>Jeotgalibaca</taxon>
    </lineage>
</organism>
<dbReference type="CDD" id="cd04301">
    <property type="entry name" value="NAT_SF"/>
    <property type="match status" value="1"/>
</dbReference>
<proteinExistence type="predicted"/>
<protein>
    <recommendedName>
        <fullName evidence="2">N-acetyltransferase domain-containing protein</fullName>
    </recommendedName>
</protein>
<accession>A0A1S6IS23</accession>
<dbReference type="PANTHER" id="PTHR13947">
    <property type="entry name" value="GNAT FAMILY N-ACETYLTRANSFERASE"/>
    <property type="match status" value="1"/>
</dbReference>